<accession>A0A6J4P5A4</accession>
<organism evidence="3">
    <name type="scientific">uncultured Rubrobacteraceae bacterium</name>
    <dbReference type="NCBI Taxonomy" id="349277"/>
    <lineage>
        <taxon>Bacteria</taxon>
        <taxon>Bacillati</taxon>
        <taxon>Actinomycetota</taxon>
        <taxon>Rubrobacteria</taxon>
        <taxon>Rubrobacterales</taxon>
        <taxon>Rubrobacteraceae</taxon>
        <taxon>environmental samples</taxon>
    </lineage>
</organism>
<name>A0A6J4P5A4_9ACTN</name>
<evidence type="ECO:0000256" key="1">
    <source>
        <dbReference type="PROSITE-ProRule" id="PRU00169"/>
    </source>
</evidence>
<dbReference type="Gene3D" id="3.40.50.2300">
    <property type="match status" value="1"/>
</dbReference>
<dbReference type="SUPFAM" id="SSF52172">
    <property type="entry name" value="CheY-like"/>
    <property type="match status" value="1"/>
</dbReference>
<protein>
    <recommendedName>
        <fullName evidence="2">Response regulatory domain-containing protein</fullName>
    </recommendedName>
</protein>
<sequence length="126" mass="13676">MRCALLVEQHAVFRQAVAYLLARDLRIELVEEASTLAEARALALENLGSIDVVVSELALPDGEATDFLAALREAEADVPVLVLTFRGDRPSRERALELGAARVMGKEAHAGEIFDAIRELGGLEDH</sequence>
<comment type="caution">
    <text evidence="1">Lacks conserved residue(s) required for the propagation of feature annotation.</text>
</comment>
<dbReference type="InterPro" id="IPR051015">
    <property type="entry name" value="EvgA-like"/>
</dbReference>
<dbReference type="GO" id="GO:0000160">
    <property type="term" value="P:phosphorelay signal transduction system"/>
    <property type="evidence" value="ECO:0007669"/>
    <property type="project" value="InterPro"/>
</dbReference>
<dbReference type="PANTHER" id="PTHR45566:SF2">
    <property type="entry name" value="NARL SUBFAMILY"/>
    <property type="match status" value="1"/>
</dbReference>
<reference evidence="3" key="1">
    <citation type="submission" date="2020-02" db="EMBL/GenBank/DDBJ databases">
        <authorList>
            <person name="Meier V. D."/>
        </authorList>
    </citation>
    <scope>NUCLEOTIDE SEQUENCE</scope>
    <source>
        <strain evidence="3">AVDCRST_MAG03</strain>
    </source>
</reference>
<evidence type="ECO:0000259" key="2">
    <source>
        <dbReference type="PROSITE" id="PS50110"/>
    </source>
</evidence>
<dbReference type="PANTHER" id="PTHR45566">
    <property type="entry name" value="HTH-TYPE TRANSCRIPTIONAL REGULATOR YHJB-RELATED"/>
    <property type="match status" value="1"/>
</dbReference>
<dbReference type="PROSITE" id="PS50110">
    <property type="entry name" value="RESPONSE_REGULATORY"/>
    <property type="match status" value="1"/>
</dbReference>
<evidence type="ECO:0000313" key="3">
    <source>
        <dbReference type="EMBL" id="CAA9404786.1"/>
    </source>
</evidence>
<dbReference type="EMBL" id="CADCUT010000087">
    <property type="protein sequence ID" value="CAA9404786.1"/>
    <property type="molecule type" value="Genomic_DNA"/>
</dbReference>
<dbReference type="Pfam" id="PF00072">
    <property type="entry name" value="Response_reg"/>
    <property type="match status" value="1"/>
</dbReference>
<proteinExistence type="predicted"/>
<gene>
    <name evidence="3" type="ORF">AVDCRST_MAG03-1461</name>
</gene>
<dbReference type="AlphaFoldDB" id="A0A6J4P5A4"/>
<feature type="domain" description="Response regulatory" evidence="2">
    <location>
        <begin position="3"/>
        <end position="121"/>
    </location>
</feature>
<dbReference type="SMART" id="SM00448">
    <property type="entry name" value="REC"/>
    <property type="match status" value="1"/>
</dbReference>
<dbReference type="InterPro" id="IPR011006">
    <property type="entry name" value="CheY-like_superfamily"/>
</dbReference>
<dbReference type="InterPro" id="IPR001789">
    <property type="entry name" value="Sig_transdc_resp-reg_receiver"/>
</dbReference>